<evidence type="ECO:0000256" key="5">
    <source>
        <dbReference type="SAM" id="MobiDB-lite"/>
    </source>
</evidence>
<dbReference type="GO" id="GO:0016926">
    <property type="term" value="P:protein desumoylation"/>
    <property type="evidence" value="ECO:0007669"/>
    <property type="project" value="TreeGrafter"/>
</dbReference>
<dbReference type="FunFam" id="3.40.395.10:FF:000001">
    <property type="entry name" value="Sentrin-specific protease 1"/>
    <property type="match status" value="1"/>
</dbReference>
<dbReference type="EMBL" id="JBCAWK010000013">
    <property type="protein sequence ID" value="KAK8844621.1"/>
    <property type="molecule type" value="Genomic_DNA"/>
</dbReference>
<dbReference type="Proteomes" id="UP001388673">
    <property type="component" value="Unassembled WGS sequence"/>
</dbReference>
<dbReference type="Gene3D" id="3.40.395.10">
    <property type="entry name" value="Adenoviral Proteinase, Chain A"/>
    <property type="match status" value="1"/>
</dbReference>
<feature type="region of interest" description="Disordered" evidence="5">
    <location>
        <begin position="1"/>
        <end position="49"/>
    </location>
</feature>
<dbReference type="InterPro" id="IPR038765">
    <property type="entry name" value="Papain-like_cys_pep_sf"/>
</dbReference>
<dbReference type="GeneID" id="92183726"/>
<gene>
    <name evidence="7" type="ORF">IAR55_006468</name>
</gene>
<proteinExistence type="inferred from homology"/>
<dbReference type="RefSeq" id="XP_066799845.1">
    <property type="nucleotide sequence ID" value="XM_066949551.1"/>
</dbReference>
<accession>A0AAW0YTZ1</accession>
<dbReference type="AlphaFoldDB" id="A0AAW0YTZ1"/>
<organism evidence="7 8">
    <name type="scientific">Kwoniella newhampshirensis</name>
    <dbReference type="NCBI Taxonomy" id="1651941"/>
    <lineage>
        <taxon>Eukaryota</taxon>
        <taxon>Fungi</taxon>
        <taxon>Dikarya</taxon>
        <taxon>Basidiomycota</taxon>
        <taxon>Agaricomycotina</taxon>
        <taxon>Tremellomycetes</taxon>
        <taxon>Tremellales</taxon>
        <taxon>Cryptococcaceae</taxon>
        <taxon>Kwoniella</taxon>
    </lineage>
</organism>
<reference evidence="7 8" key="1">
    <citation type="journal article" date="2024" name="bioRxiv">
        <title>Comparative genomics of Cryptococcus and Kwoniella reveals pathogenesis evolution and contrasting karyotype dynamics via intercentromeric recombination or chromosome fusion.</title>
        <authorList>
            <person name="Coelho M.A."/>
            <person name="David-Palma M."/>
            <person name="Shea T."/>
            <person name="Bowers K."/>
            <person name="McGinley-Smith S."/>
            <person name="Mohammad A.W."/>
            <person name="Gnirke A."/>
            <person name="Yurkov A.M."/>
            <person name="Nowrousian M."/>
            <person name="Sun S."/>
            <person name="Cuomo C.A."/>
            <person name="Heitman J."/>
        </authorList>
    </citation>
    <scope>NUCLEOTIDE SEQUENCE [LARGE SCALE GENOMIC DNA]</scope>
    <source>
        <strain evidence="7 8">CBS 13917</strain>
    </source>
</reference>
<evidence type="ECO:0000259" key="6">
    <source>
        <dbReference type="PROSITE" id="PS50600"/>
    </source>
</evidence>
<sequence length="631" mass="71985">MSGPSLKRRLSSSSLTFGPQATKKQRVAELSNRRSRIQATYHRPPTMFKAVKDYAYQTVTSLFGGNNTSTPSKSSNKSEARSLSPTKSPTSTPRPSAPTESLSTLPTSSRMSSGSGSSSGPAPAQRRPSYEHLYTRQQYLMDPIGAVLGLIDNRRGDGPSRRKSTSPAKPVPNARPEDVDEYRRRNATLPMITPSDKPRRPTPPRPNVTDYERPRRKYRWLSSDRHTSPSSSNESTVSSRARRGKKYRSNMRDPKTLERVQQSKRQSMIKPLEHDDDPKVVKAVKRVQKLLSINPAGKAKELMMKDLVLQTGLSQKEAYRRLLNLQSNKPTLDEKLKTTPKPYRPEITHQIGKDALMRIKSRPKYKTLDDLVREHEERDREIDARLKPSVPAKLSREKEAVVDNNLRNPGFKATLSTAEVNSGSIRRLRPNTWLDDEIMNAYCALMTDRAQVDGTKRRVHYLNSFFYAKLVDQGYEKARLKRWTKKIDIFDLDVLVFPINLGNMHWTACAVNFDKKRVEYYDSMGDGTGNRAGVFRAVRGYLDAEHREKKGQPFDFTGWENHFNENTPQQDNGSDCGVFSCQTLEMITRGRDLVKQGFEFTAKDMPFMRRLMIWEIGKGKLEKREWGQPAL</sequence>
<evidence type="ECO:0000313" key="7">
    <source>
        <dbReference type="EMBL" id="KAK8844621.1"/>
    </source>
</evidence>
<evidence type="ECO:0000256" key="1">
    <source>
        <dbReference type="ARBA" id="ARBA00005234"/>
    </source>
</evidence>
<evidence type="ECO:0000256" key="3">
    <source>
        <dbReference type="ARBA" id="ARBA00022801"/>
    </source>
</evidence>
<evidence type="ECO:0000256" key="2">
    <source>
        <dbReference type="ARBA" id="ARBA00022670"/>
    </source>
</evidence>
<keyword evidence="2" id="KW-0645">Protease</keyword>
<dbReference type="PANTHER" id="PTHR12606:SF141">
    <property type="entry name" value="GH15225P-RELATED"/>
    <property type="match status" value="1"/>
</dbReference>
<feature type="compositionally biased region" description="Low complexity" evidence="5">
    <location>
        <begin position="228"/>
        <end position="239"/>
    </location>
</feature>
<protein>
    <recommendedName>
        <fullName evidence="6">Ubiquitin-like protease family profile domain-containing protein</fullName>
    </recommendedName>
</protein>
<dbReference type="Pfam" id="PF02902">
    <property type="entry name" value="Peptidase_C48"/>
    <property type="match status" value="1"/>
</dbReference>
<name>A0AAW0YTZ1_9TREE</name>
<dbReference type="InterPro" id="IPR003653">
    <property type="entry name" value="Peptidase_C48_C"/>
</dbReference>
<dbReference type="PROSITE" id="PS50600">
    <property type="entry name" value="ULP_PROTEASE"/>
    <property type="match status" value="1"/>
</dbReference>
<keyword evidence="3" id="KW-0378">Hydrolase</keyword>
<feature type="compositionally biased region" description="Basic residues" evidence="5">
    <location>
        <begin position="1"/>
        <end position="10"/>
    </location>
</feature>
<keyword evidence="8" id="KW-1185">Reference proteome</keyword>
<dbReference type="GO" id="GO:0016929">
    <property type="term" value="F:deSUMOylase activity"/>
    <property type="evidence" value="ECO:0007669"/>
    <property type="project" value="TreeGrafter"/>
</dbReference>
<evidence type="ECO:0000256" key="4">
    <source>
        <dbReference type="ARBA" id="ARBA00022807"/>
    </source>
</evidence>
<dbReference type="GO" id="GO:0005634">
    <property type="term" value="C:nucleus"/>
    <property type="evidence" value="ECO:0007669"/>
    <property type="project" value="TreeGrafter"/>
</dbReference>
<feature type="region of interest" description="Disordered" evidence="5">
    <location>
        <begin position="151"/>
        <end position="274"/>
    </location>
</feature>
<feature type="compositionally biased region" description="Basic and acidic residues" evidence="5">
    <location>
        <begin position="175"/>
        <end position="184"/>
    </location>
</feature>
<feature type="domain" description="Ubiquitin-like protease family profile" evidence="6">
    <location>
        <begin position="418"/>
        <end position="587"/>
    </location>
</feature>
<dbReference type="SUPFAM" id="SSF54001">
    <property type="entry name" value="Cysteine proteinases"/>
    <property type="match status" value="1"/>
</dbReference>
<dbReference type="GO" id="GO:0006508">
    <property type="term" value="P:proteolysis"/>
    <property type="evidence" value="ECO:0007669"/>
    <property type="project" value="UniProtKB-KW"/>
</dbReference>
<comment type="caution">
    <text evidence="7">The sequence shown here is derived from an EMBL/GenBank/DDBJ whole genome shotgun (WGS) entry which is preliminary data.</text>
</comment>
<dbReference type="GO" id="GO:0060255">
    <property type="term" value="P:regulation of macromolecule metabolic process"/>
    <property type="evidence" value="ECO:0007669"/>
    <property type="project" value="UniProtKB-ARBA"/>
</dbReference>
<feature type="compositionally biased region" description="Basic residues" evidence="5">
    <location>
        <begin position="240"/>
        <end position="249"/>
    </location>
</feature>
<feature type="compositionally biased region" description="Low complexity" evidence="5">
    <location>
        <begin position="66"/>
        <end position="121"/>
    </location>
</feature>
<keyword evidence="4" id="KW-0788">Thiol protease</keyword>
<feature type="region of interest" description="Disordered" evidence="5">
    <location>
        <begin position="61"/>
        <end position="128"/>
    </location>
</feature>
<comment type="similarity">
    <text evidence="1">Belongs to the peptidase C48 family.</text>
</comment>
<evidence type="ECO:0000313" key="8">
    <source>
        <dbReference type="Proteomes" id="UP001388673"/>
    </source>
</evidence>
<dbReference type="GO" id="GO:0080090">
    <property type="term" value="P:regulation of primary metabolic process"/>
    <property type="evidence" value="ECO:0007669"/>
    <property type="project" value="UniProtKB-ARBA"/>
</dbReference>
<dbReference type="PANTHER" id="PTHR12606">
    <property type="entry name" value="SENTRIN/SUMO-SPECIFIC PROTEASE"/>
    <property type="match status" value="1"/>
</dbReference>
<dbReference type="KEGG" id="kne:92183726"/>